<keyword evidence="2" id="KW-0812">Transmembrane</keyword>
<protein>
    <submittedName>
        <fullName evidence="3">Uncharacterized protein</fullName>
    </submittedName>
</protein>
<evidence type="ECO:0000313" key="3">
    <source>
        <dbReference type="EMBL" id="MPC52754.1"/>
    </source>
</evidence>
<sequence length="116" mass="13020">MNYFNSISNNNMNKNKNNRNTNNNSNKNNTNYYYSFTTTTNNNNTTITSAIFLFPFSYISYFSCITTAIITATISGVTAITLFPPARRFPHTPIHPNTAAYLGFPSPAAPQTWEEA</sequence>
<proteinExistence type="predicted"/>
<gene>
    <name evidence="3" type="ORF">E2C01_046630</name>
</gene>
<evidence type="ECO:0000256" key="1">
    <source>
        <dbReference type="SAM" id="MobiDB-lite"/>
    </source>
</evidence>
<evidence type="ECO:0000313" key="4">
    <source>
        <dbReference type="Proteomes" id="UP000324222"/>
    </source>
</evidence>
<dbReference type="Proteomes" id="UP000324222">
    <property type="component" value="Unassembled WGS sequence"/>
</dbReference>
<dbReference type="AlphaFoldDB" id="A0A5B7G8A0"/>
<name>A0A5B7G8A0_PORTR</name>
<keyword evidence="2" id="KW-0472">Membrane</keyword>
<comment type="caution">
    <text evidence="3">The sequence shown here is derived from an EMBL/GenBank/DDBJ whole genome shotgun (WGS) entry which is preliminary data.</text>
</comment>
<accession>A0A5B7G8A0</accession>
<feature type="region of interest" description="Disordered" evidence="1">
    <location>
        <begin position="1"/>
        <end position="28"/>
    </location>
</feature>
<reference evidence="3 4" key="1">
    <citation type="submission" date="2019-05" db="EMBL/GenBank/DDBJ databases">
        <title>Another draft genome of Portunus trituberculatus and its Hox gene families provides insights of decapod evolution.</title>
        <authorList>
            <person name="Jeong J.-H."/>
            <person name="Song I."/>
            <person name="Kim S."/>
            <person name="Choi T."/>
            <person name="Kim D."/>
            <person name="Ryu S."/>
            <person name="Kim W."/>
        </authorList>
    </citation>
    <scope>NUCLEOTIDE SEQUENCE [LARGE SCALE GENOMIC DNA]</scope>
    <source>
        <tissue evidence="3">Muscle</tissue>
    </source>
</reference>
<evidence type="ECO:0000256" key="2">
    <source>
        <dbReference type="SAM" id="Phobius"/>
    </source>
</evidence>
<feature type="transmembrane region" description="Helical" evidence="2">
    <location>
        <begin position="58"/>
        <end position="83"/>
    </location>
</feature>
<keyword evidence="4" id="KW-1185">Reference proteome</keyword>
<organism evidence="3 4">
    <name type="scientific">Portunus trituberculatus</name>
    <name type="common">Swimming crab</name>
    <name type="synonym">Neptunus trituberculatus</name>
    <dbReference type="NCBI Taxonomy" id="210409"/>
    <lineage>
        <taxon>Eukaryota</taxon>
        <taxon>Metazoa</taxon>
        <taxon>Ecdysozoa</taxon>
        <taxon>Arthropoda</taxon>
        <taxon>Crustacea</taxon>
        <taxon>Multicrustacea</taxon>
        <taxon>Malacostraca</taxon>
        <taxon>Eumalacostraca</taxon>
        <taxon>Eucarida</taxon>
        <taxon>Decapoda</taxon>
        <taxon>Pleocyemata</taxon>
        <taxon>Brachyura</taxon>
        <taxon>Eubrachyura</taxon>
        <taxon>Portunoidea</taxon>
        <taxon>Portunidae</taxon>
        <taxon>Portuninae</taxon>
        <taxon>Portunus</taxon>
    </lineage>
</organism>
<dbReference type="EMBL" id="VSRR010011123">
    <property type="protein sequence ID" value="MPC52754.1"/>
    <property type="molecule type" value="Genomic_DNA"/>
</dbReference>
<keyword evidence="2" id="KW-1133">Transmembrane helix</keyword>